<name>A0ABW3I5L5_9FLAO</name>
<dbReference type="EMBL" id="JBHTJM010000011">
    <property type="protein sequence ID" value="MFD0965166.1"/>
    <property type="molecule type" value="Genomic_DNA"/>
</dbReference>
<dbReference type="Gene3D" id="3.40.50.720">
    <property type="entry name" value="NAD(P)-binding Rossmann-like Domain"/>
    <property type="match status" value="1"/>
</dbReference>
<accession>A0ABW3I5L5</accession>
<gene>
    <name evidence="1" type="ORF">ACFQ1O_14205</name>
</gene>
<dbReference type="PANTHER" id="PTHR48079">
    <property type="entry name" value="PROTEIN YEEZ"/>
    <property type="match status" value="1"/>
</dbReference>
<evidence type="ECO:0000313" key="2">
    <source>
        <dbReference type="Proteomes" id="UP001596997"/>
    </source>
</evidence>
<dbReference type="RefSeq" id="WP_377717124.1">
    <property type="nucleotide sequence ID" value="NZ_JBHTJM010000011.1"/>
</dbReference>
<dbReference type="InterPro" id="IPR051783">
    <property type="entry name" value="NAD(P)-dependent_oxidoreduct"/>
</dbReference>
<dbReference type="SUPFAM" id="SSF51735">
    <property type="entry name" value="NAD(P)-binding Rossmann-fold domains"/>
    <property type="match status" value="1"/>
</dbReference>
<dbReference type="PANTHER" id="PTHR48079:SF6">
    <property type="entry name" value="NAD(P)-BINDING DOMAIN-CONTAINING PROTEIN-RELATED"/>
    <property type="match status" value="1"/>
</dbReference>
<proteinExistence type="predicted"/>
<dbReference type="InterPro" id="IPR036291">
    <property type="entry name" value="NAD(P)-bd_dom_sf"/>
</dbReference>
<keyword evidence="2" id="KW-1185">Reference proteome</keyword>
<evidence type="ECO:0000313" key="1">
    <source>
        <dbReference type="EMBL" id="MFD0965166.1"/>
    </source>
</evidence>
<dbReference type="Proteomes" id="UP001596997">
    <property type="component" value="Unassembled WGS sequence"/>
</dbReference>
<comment type="caution">
    <text evidence="1">The sequence shown here is derived from an EMBL/GenBank/DDBJ whole genome shotgun (WGS) entry which is preliminary data.</text>
</comment>
<protein>
    <submittedName>
        <fullName evidence="1">SDR family NAD(P)-dependent oxidoreductase</fullName>
    </submittedName>
</protein>
<organism evidence="1 2">
    <name type="scientific">Pseudofulvibacter geojedonensis</name>
    <dbReference type="NCBI Taxonomy" id="1123758"/>
    <lineage>
        <taxon>Bacteria</taxon>
        <taxon>Pseudomonadati</taxon>
        <taxon>Bacteroidota</taxon>
        <taxon>Flavobacteriia</taxon>
        <taxon>Flavobacteriales</taxon>
        <taxon>Flavobacteriaceae</taxon>
        <taxon>Pseudofulvibacter</taxon>
    </lineage>
</organism>
<sequence>MEGRKISILGCGWLGITLLQRLIEYGCEVKGSTTTERKLKTIKGYGATPYLLDLDKLDVNILKLFLAESGVLIINIPPRRKIKEVKSYSKVLEGILPFLNNDQKVIFISSTSVYQNTNNWVDESFDLYPETDSGMAVLNAEKCLKDDLGERLTILRFAGLIGKDRHPGAFLAGRKDLLNGNAPINMIHQEDCIGLILEVIKKEFWGEVINGVTSEHPLRKDFYTQATQALGLEEPTFQEENVTIYKLISNVKSVNQLGYTYLHDNPMEVI</sequence>
<reference evidence="2" key="1">
    <citation type="journal article" date="2019" name="Int. J. Syst. Evol. Microbiol.">
        <title>The Global Catalogue of Microorganisms (GCM) 10K type strain sequencing project: providing services to taxonomists for standard genome sequencing and annotation.</title>
        <authorList>
            <consortium name="The Broad Institute Genomics Platform"/>
            <consortium name="The Broad Institute Genome Sequencing Center for Infectious Disease"/>
            <person name="Wu L."/>
            <person name="Ma J."/>
        </authorList>
    </citation>
    <scope>NUCLEOTIDE SEQUENCE [LARGE SCALE GENOMIC DNA]</scope>
    <source>
        <strain evidence="2">CCUG 62114</strain>
    </source>
</reference>